<organism evidence="2 3">
    <name type="scientific">Planctobacterium marinum</name>
    <dbReference type="NCBI Taxonomy" id="1631968"/>
    <lineage>
        <taxon>Bacteria</taxon>
        <taxon>Pseudomonadati</taxon>
        <taxon>Pseudomonadota</taxon>
        <taxon>Gammaproteobacteria</taxon>
        <taxon>Alteromonadales</taxon>
        <taxon>Alteromonadaceae</taxon>
        <taxon>Planctobacterium</taxon>
    </lineage>
</organism>
<evidence type="ECO:0000259" key="1">
    <source>
        <dbReference type="Pfam" id="PF12633"/>
    </source>
</evidence>
<evidence type="ECO:0000313" key="2">
    <source>
        <dbReference type="EMBL" id="BDX04688.1"/>
    </source>
</evidence>
<protein>
    <recommendedName>
        <fullName evidence="1">Adenylate cyclase class-I N-terminal domain-containing protein</fullName>
    </recommendedName>
</protein>
<dbReference type="InterPro" id="IPR000274">
    <property type="entry name" value="Adenylate_cyclase_1"/>
</dbReference>
<dbReference type="Pfam" id="PF12633">
    <property type="entry name" value="Adenyl_cycl_N"/>
    <property type="match status" value="1"/>
</dbReference>
<dbReference type="EMBL" id="AP027272">
    <property type="protein sequence ID" value="BDX04688.1"/>
    <property type="molecule type" value="Genomic_DNA"/>
</dbReference>
<dbReference type="InterPro" id="IPR024685">
    <property type="entry name" value="Adenylate_cyclase_1_N"/>
</dbReference>
<reference evidence="2" key="1">
    <citation type="submission" date="2023-01" db="EMBL/GenBank/DDBJ databases">
        <title>Complete genome sequence of Planctobacterium marinum strain Dej080120_11.</title>
        <authorList>
            <person name="Ueki S."/>
            <person name="Maruyama F."/>
        </authorList>
    </citation>
    <scope>NUCLEOTIDE SEQUENCE</scope>
    <source>
        <strain evidence="2">Dej080120_11</strain>
    </source>
</reference>
<dbReference type="RefSeq" id="WP_338290504.1">
    <property type="nucleotide sequence ID" value="NZ_AP027272.1"/>
</dbReference>
<dbReference type="AlphaFoldDB" id="A0AA48HCW2"/>
<dbReference type="GO" id="GO:0006171">
    <property type="term" value="P:cAMP biosynthetic process"/>
    <property type="evidence" value="ECO:0007669"/>
    <property type="project" value="InterPro"/>
</dbReference>
<dbReference type="PANTHER" id="PTHR38760:SF1">
    <property type="entry name" value="ADENYLATE CYCLASE"/>
    <property type="match status" value="1"/>
</dbReference>
<feature type="domain" description="Adenylate cyclase class-I N-terminal" evidence="1">
    <location>
        <begin position="15"/>
        <end position="211"/>
    </location>
</feature>
<keyword evidence="3" id="KW-1185">Reference proteome</keyword>
<accession>A0AA48HCW2</accession>
<name>A0AA48HCW2_9ALTE</name>
<gene>
    <name evidence="2" type="ORF">MACH26_02090</name>
</gene>
<dbReference type="Pfam" id="PF01295">
    <property type="entry name" value="Adenylate_cycl"/>
    <property type="match status" value="1"/>
</dbReference>
<dbReference type="Proteomes" id="UP001333710">
    <property type="component" value="Chromosome"/>
</dbReference>
<dbReference type="GO" id="GO:0004016">
    <property type="term" value="F:adenylate cyclase activity"/>
    <property type="evidence" value="ECO:0007669"/>
    <property type="project" value="InterPro"/>
</dbReference>
<dbReference type="PANTHER" id="PTHR38760">
    <property type="entry name" value="ADENYLATE CYCLASE"/>
    <property type="match status" value="1"/>
</dbReference>
<dbReference type="KEGG" id="pmaw:MACH26_02090"/>
<sequence length="658" mass="76165">MGNSLQQNLTIRLLRVLRYNKARTERALELMSPEKRDAFHIIPFLLHVNHQSFPGFVDDPKTPLGLINYSLRDELTEALHRVFPEQQALIDDMKPIWPKRRMIESLVLMGSIGTIAQSEQSDFDYWVCVDGTRYKQAHFRLLQKKLHQIELWAEKQFGMEVHFFLSDIEKVRANDFGVADGESSGSAQAIFLKAEFYTTNIVVAGKAPFWWLLHEGATDQQYQQLQSSLKAGVSPEPKWFMDLGNIERMDTAELFGAAIWQISKAMDSPFKSVLKMAKLEVFLANIDSHQPLCSLLRTAVHNGTKAEGGQEFIDPYGIMFDHIIEHYQKAGETETVELLQLCLYLKSDCGLSLPADESAFHFKRKIIMAYVEKWGWSRDKIKKVDRIKYWDFKELSQIGKRIHAFLIGCYRRISVKIADHKQMVSKEDVTVIGRKIDSFYSKKENKIDYMRNAFEEGAYCKIVTIKAEPQSNNRRRWSLYRGNQIDWNDSALGKVLMKSAWNPIEIVLWAVFNGVMDGETKIMLSYHAEPVTERDLLDLTKVLEKLFPPVRISDIKRNALLVPFRIINCLAVVNFESRRHKPESETLKLIYYTSWGELYCVDGFKALEAMRFDLCDVDPAPNKYFYAPDGSYRDRLFVDFKERADMDFSKELRKAEGS</sequence>
<evidence type="ECO:0000313" key="3">
    <source>
        <dbReference type="Proteomes" id="UP001333710"/>
    </source>
</evidence>
<proteinExistence type="predicted"/>